<accession>A0A3D8Y767</accession>
<dbReference type="RefSeq" id="WP_115832561.1">
    <property type="nucleotide sequence ID" value="NZ_QNUL01000018.1"/>
</dbReference>
<organism evidence="3 4">
    <name type="scientific">Dyadobacter luteus</name>
    <dbReference type="NCBI Taxonomy" id="2259619"/>
    <lineage>
        <taxon>Bacteria</taxon>
        <taxon>Pseudomonadati</taxon>
        <taxon>Bacteroidota</taxon>
        <taxon>Cytophagia</taxon>
        <taxon>Cytophagales</taxon>
        <taxon>Spirosomataceae</taxon>
        <taxon>Dyadobacter</taxon>
    </lineage>
</organism>
<dbReference type="SUPFAM" id="SSF51430">
    <property type="entry name" value="NAD(P)-linked oxidoreductase"/>
    <property type="match status" value="1"/>
</dbReference>
<evidence type="ECO:0000313" key="3">
    <source>
        <dbReference type="EMBL" id="REA58809.1"/>
    </source>
</evidence>
<gene>
    <name evidence="3" type="ORF">DSL64_19250</name>
</gene>
<dbReference type="OrthoDB" id="9773828at2"/>
<dbReference type="Gene3D" id="3.20.20.100">
    <property type="entry name" value="NADP-dependent oxidoreductase domain"/>
    <property type="match status" value="1"/>
</dbReference>
<dbReference type="InterPro" id="IPR050523">
    <property type="entry name" value="AKR_Detox_Biosynth"/>
</dbReference>
<comment type="caution">
    <text evidence="3">The sequence shown here is derived from an EMBL/GenBank/DDBJ whole genome shotgun (WGS) entry which is preliminary data.</text>
</comment>
<keyword evidence="1" id="KW-0560">Oxidoreductase</keyword>
<keyword evidence="4" id="KW-1185">Reference proteome</keyword>
<feature type="domain" description="NADP-dependent oxidoreductase" evidence="2">
    <location>
        <begin position="22"/>
        <end position="329"/>
    </location>
</feature>
<dbReference type="Proteomes" id="UP000256373">
    <property type="component" value="Unassembled WGS sequence"/>
</dbReference>
<name>A0A3D8Y767_9BACT</name>
<dbReference type="InterPro" id="IPR020471">
    <property type="entry name" value="AKR"/>
</dbReference>
<evidence type="ECO:0000259" key="2">
    <source>
        <dbReference type="Pfam" id="PF00248"/>
    </source>
</evidence>
<dbReference type="EMBL" id="QNUL01000018">
    <property type="protein sequence ID" value="REA58809.1"/>
    <property type="molecule type" value="Genomic_DNA"/>
</dbReference>
<dbReference type="PANTHER" id="PTHR43364">
    <property type="entry name" value="NADH-SPECIFIC METHYLGLYOXAL REDUCTASE-RELATED"/>
    <property type="match status" value="1"/>
</dbReference>
<protein>
    <submittedName>
        <fullName evidence="3">Aldo/keto reductase</fullName>
    </submittedName>
</protein>
<dbReference type="AlphaFoldDB" id="A0A3D8Y767"/>
<sequence length="337" mass="37847">MIYRKVANSEDAEHKDLELSVITFGAWATGGWMWGGTERNESVKAIQASYDAGVTSIDTAPIYGMGLSEEIVGEAIKDIPRDKIQILTKFGMRWDGTDGDLAMHSKDNDGNDIDIYKFASKESIIKECEDSLRRLGTDYIDLYQIHWPDITTPVEETMEAVSQLIKQGKVRFAGVCNYDADLMREASKHINLVSDQVPYSMVRRDIETELVPYCLEHEKAILAYSPLQRGLLTGKMNPGHQFGKDDNRSSLHYFSDENLNRVNAFLSKIKLLADEKNASISQLVLRWTVEQPGITIALVGARDAKQALQNAAAMDFDLKPDEINFINGHLNELELVK</sequence>
<proteinExistence type="predicted"/>
<evidence type="ECO:0000313" key="4">
    <source>
        <dbReference type="Proteomes" id="UP000256373"/>
    </source>
</evidence>
<dbReference type="GO" id="GO:0005829">
    <property type="term" value="C:cytosol"/>
    <property type="evidence" value="ECO:0007669"/>
    <property type="project" value="TreeGrafter"/>
</dbReference>
<evidence type="ECO:0000256" key="1">
    <source>
        <dbReference type="ARBA" id="ARBA00023002"/>
    </source>
</evidence>
<dbReference type="InterPro" id="IPR036812">
    <property type="entry name" value="NAD(P)_OxRdtase_dom_sf"/>
</dbReference>
<dbReference type="GO" id="GO:0016491">
    <property type="term" value="F:oxidoreductase activity"/>
    <property type="evidence" value="ECO:0007669"/>
    <property type="project" value="UniProtKB-KW"/>
</dbReference>
<dbReference type="PRINTS" id="PR00069">
    <property type="entry name" value="ALDKETRDTASE"/>
</dbReference>
<dbReference type="InterPro" id="IPR023210">
    <property type="entry name" value="NADP_OxRdtase_dom"/>
</dbReference>
<reference evidence="3 4" key="1">
    <citation type="submission" date="2018-07" db="EMBL/GenBank/DDBJ databases">
        <title>Dyadobacter roseus sp. nov., isolated from rose rhizosphere soil.</title>
        <authorList>
            <person name="Chen L."/>
        </authorList>
    </citation>
    <scope>NUCLEOTIDE SEQUENCE [LARGE SCALE GENOMIC DNA]</scope>
    <source>
        <strain evidence="3 4">RS19</strain>
    </source>
</reference>
<dbReference type="Pfam" id="PF00248">
    <property type="entry name" value="Aldo_ket_red"/>
    <property type="match status" value="1"/>
</dbReference>
<dbReference type="PANTHER" id="PTHR43364:SF4">
    <property type="entry name" value="NAD(P)-LINKED OXIDOREDUCTASE SUPERFAMILY PROTEIN"/>
    <property type="match status" value="1"/>
</dbReference>